<keyword evidence="1" id="KW-0472">Membrane</keyword>
<proteinExistence type="predicted"/>
<organism evidence="2 3">
    <name type="scientific">Streptomyces scabichelini</name>
    <dbReference type="NCBI Taxonomy" id="2711217"/>
    <lineage>
        <taxon>Bacteria</taxon>
        <taxon>Bacillati</taxon>
        <taxon>Actinomycetota</taxon>
        <taxon>Actinomycetes</taxon>
        <taxon>Kitasatosporales</taxon>
        <taxon>Streptomycetaceae</taxon>
        <taxon>Streptomyces</taxon>
    </lineage>
</organism>
<feature type="transmembrane region" description="Helical" evidence="1">
    <location>
        <begin position="35"/>
        <end position="57"/>
    </location>
</feature>
<feature type="transmembrane region" description="Helical" evidence="1">
    <location>
        <begin position="233"/>
        <end position="266"/>
    </location>
</feature>
<evidence type="ECO:0000313" key="3">
    <source>
        <dbReference type="Proteomes" id="UP000472335"/>
    </source>
</evidence>
<keyword evidence="1" id="KW-1133">Transmembrane helix</keyword>
<feature type="transmembrane region" description="Helical" evidence="1">
    <location>
        <begin position="88"/>
        <end position="113"/>
    </location>
</feature>
<protein>
    <submittedName>
        <fullName evidence="2">Uncharacterized protein</fullName>
    </submittedName>
</protein>
<keyword evidence="1" id="KW-0812">Transmembrane</keyword>
<feature type="transmembrane region" description="Helical" evidence="1">
    <location>
        <begin position="189"/>
        <end position="213"/>
    </location>
</feature>
<gene>
    <name evidence="2" type="ORF">G5C60_05745</name>
</gene>
<sequence length="290" mass="30364">MPLLYGFALAVTAVTVVVGCGIVTVVTYDGNWHSLLSAGAVVVSLLLVLAALVLTLLHTAHAVAVSHALSNRESLGVRELWQRTRPHLPAAFGVQVLTGLCVGGVAFLGFVLWSLADGRMIPGVEPTPLHGTASMQYRLVGWVLPFAIAGLGLLLGFRLSLATAAAVTEKASPRAALRRSWSLTRGSRGKTYGICLLVTVAVALVFTLLRYAATPLAHPAGLAMLWISGDNVYITGVLVLITPTAVALLLLPLVAMPTVCSVIAALHADLRAGLRPTAWARSNSATRQTS</sequence>
<comment type="caution">
    <text evidence="2">The sequence shown here is derived from an EMBL/GenBank/DDBJ whole genome shotgun (WGS) entry which is preliminary data.</text>
</comment>
<dbReference type="Proteomes" id="UP000472335">
    <property type="component" value="Unassembled WGS sequence"/>
</dbReference>
<evidence type="ECO:0000256" key="1">
    <source>
        <dbReference type="SAM" id="Phobius"/>
    </source>
</evidence>
<reference evidence="2 3" key="1">
    <citation type="submission" date="2020-02" db="EMBL/GenBank/DDBJ databases">
        <title>Whole-genome analyses of novel actinobacteria.</title>
        <authorList>
            <person name="Sahin N."/>
            <person name="Gencbay T."/>
        </authorList>
    </citation>
    <scope>NUCLEOTIDE SEQUENCE [LARGE SCALE GENOMIC DNA]</scope>
    <source>
        <strain evidence="2 3">HC44</strain>
    </source>
</reference>
<keyword evidence="3" id="KW-1185">Reference proteome</keyword>
<feature type="transmembrane region" description="Helical" evidence="1">
    <location>
        <begin position="142"/>
        <end position="168"/>
    </location>
</feature>
<name>A0A6G4UZF0_9ACTN</name>
<accession>A0A6G4UZF0</accession>
<dbReference type="AlphaFoldDB" id="A0A6G4UZF0"/>
<evidence type="ECO:0000313" key="2">
    <source>
        <dbReference type="EMBL" id="NGO07162.1"/>
    </source>
</evidence>
<dbReference type="EMBL" id="JAAKZY010000011">
    <property type="protein sequence ID" value="NGO07162.1"/>
    <property type="molecule type" value="Genomic_DNA"/>
</dbReference>